<accession>A0A2T5EJC5</accession>
<dbReference type="Proteomes" id="UP000244197">
    <property type="component" value="Unassembled WGS sequence"/>
</dbReference>
<evidence type="ECO:0000313" key="1">
    <source>
        <dbReference type="EMBL" id="PTP20339.1"/>
    </source>
</evidence>
<organism evidence="1 2">
    <name type="scientific">Vibrio splendidus</name>
    <dbReference type="NCBI Taxonomy" id="29497"/>
    <lineage>
        <taxon>Bacteria</taxon>
        <taxon>Pseudomonadati</taxon>
        <taxon>Pseudomonadota</taxon>
        <taxon>Gammaproteobacteria</taxon>
        <taxon>Vibrionales</taxon>
        <taxon>Vibrionaceae</taxon>
        <taxon>Vibrio</taxon>
    </lineage>
</organism>
<dbReference type="AlphaFoldDB" id="A0A2T5EJC5"/>
<gene>
    <name evidence="1" type="ORF">CWO07_24115</name>
</gene>
<sequence length="63" mass="7474">MKFEKPAEWNRTYAESAQTCCELEKRIRRESGEKRKWKAPAQRLTFFSRATPHYQGGENSHKS</sequence>
<comment type="caution">
    <text evidence="1">The sequence shown here is derived from an EMBL/GenBank/DDBJ whole genome shotgun (WGS) entry which is preliminary data.</text>
</comment>
<name>A0A2T5EJC5_VIBSP</name>
<evidence type="ECO:0000313" key="2">
    <source>
        <dbReference type="Proteomes" id="UP000244197"/>
    </source>
</evidence>
<dbReference type="EMBL" id="PIFK01000085">
    <property type="protein sequence ID" value="PTP20339.1"/>
    <property type="molecule type" value="Genomic_DNA"/>
</dbReference>
<protein>
    <submittedName>
        <fullName evidence="1">Uncharacterized protein</fullName>
    </submittedName>
</protein>
<proteinExistence type="predicted"/>
<reference evidence="1 2" key="1">
    <citation type="submission" date="2017-11" db="EMBL/GenBank/DDBJ databases">
        <title>Population delineation of vibrios coincides with oyster pathogenicity.</title>
        <authorList>
            <person name="Bruto M."/>
            <person name="Labreuche Y."/>
            <person name="James A."/>
            <person name="Piel D."/>
            <person name="Chenivesse S."/>
            <person name="Petton B."/>
            <person name="Polz M.F."/>
            <person name="Le Roux F."/>
        </authorList>
    </citation>
    <scope>NUCLEOTIDE SEQUENCE [LARGE SCALE GENOMIC DNA]</scope>
    <source>
        <strain evidence="1 2">FF_144</strain>
    </source>
</reference>